<keyword evidence="2" id="KW-1185">Reference proteome</keyword>
<dbReference type="EMBL" id="JAWDJW010000903">
    <property type="protein sequence ID" value="KAK3079816.1"/>
    <property type="molecule type" value="Genomic_DNA"/>
</dbReference>
<organism evidence="1 2">
    <name type="scientific">Coniosporium uncinatum</name>
    <dbReference type="NCBI Taxonomy" id="93489"/>
    <lineage>
        <taxon>Eukaryota</taxon>
        <taxon>Fungi</taxon>
        <taxon>Dikarya</taxon>
        <taxon>Ascomycota</taxon>
        <taxon>Pezizomycotina</taxon>
        <taxon>Dothideomycetes</taxon>
        <taxon>Dothideomycetes incertae sedis</taxon>
        <taxon>Coniosporium</taxon>
    </lineage>
</organism>
<sequence length="243" mass="27956">MASPGKPTLHHLNNSQSQRILWLLEELRLAYPTFSYDLKHYHRSTSGANRGRAPPELKDVSPLGKSPCLITASGRTLTESNTIASYLIRTYDTEWRFLGDERRGLDWIRDDTLCNFAAATMGPTLMMYLILSLLTGATPWVLRALPGMFTWPIIRFFVRPEMQAQLRYLEEAVGEGENEFFMGTERPGRADFMLSFPFDLMVAQGWEDLGQYPRLRAWRERCQAREGWKRGLSEGNGYDMSKF</sequence>
<evidence type="ECO:0000313" key="2">
    <source>
        <dbReference type="Proteomes" id="UP001186974"/>
    </source>
</evidence>
<name>A0ACC3DSX5_9PEZI</name>
<gene>
    <name evidence="1" type="ORF">LTS18_003838</name>
</gene>
<reference evidence="1" key="1">
    <citation type="submission" date="2024-09" db="EMBL/GenBank/DDBJ databases">
        <title>Black Yeasts Isolated from many extreme environments.</title>
        <authorList>
            <person name="Coleine C."/>
            <person name="Stajich J.E."/>
            <person name="Selbmann L."/>
        </authorList>
    </citation>
    <scope>NUCLEOTIDE SEQUENCE</scope>
    <source>
        <strain evidence="1">CCFEE 5737</strain>
    </source>
</reference>
<accession>A0ACC3DSX5</accession>
<dbReference type="Proteomes" id="UP001186974">
    <property type="component" value="Unassembled WGS sequence"/>
</dbReference>
<evidence type="ECO:0000313" key="1">
    <source>
        <dbReference type="EMBL" id="KAK3079816.1"/>
    </source>
</evidence>
<protein>
    <submittedName>
        <fullName evidence="1">Uncharacterized protein</fullName>
    </submittedName>
</protein>
<proteinExistence type="predicted"/>
<comment type="caution">
    <text evidence="1">The sequence shown here is derived from an EMBL/GenBank/DDBJ whole genome shotgun (WGS) entry which is preliminary data.</text>
</comment>